<dbReference type="SUPFAM" id="SSF56784">
    <property type="entry name" value="HAD-like"/>
    <property type="match status" value="1"/>
</dbReference>
<dbReference type="InterPro" id="IPR023198">
    <property type="entry name" value="PGP-like_dom2"/>
</dbReference>
<dbReference type="AlphaFoldDB" id="A0A0M3V909"/>
<keyword evidence="6" id="KW-1185">Reference proteome</keyword>
<dbReference type="InterPro" id="IPR036412">
    <property type="entry name" value="HAD-like_sf"/>
</dbReference>
<sequence length="236" mass="26334">MATFVKAVLFDLDGTLIDTAADFVRIIGKMSAENNWLAPDEVHIREQVSAGASAMVQLMLRHNQQLAVSNEQLLKFRQQFLDDYAADICVDSCVFSELEEVLTTFERQGVPWGIVTNKPRYLAEQLLKVMDLEERCAVLVCPDDVSHAKPDPEPMYLALEKLGIPRGAAGSVLYVGDHVRDIDAGKAAGMPTILAAYGYIPPEDQHHLKKWGADYITETPEHLNKLLLFSGQFEYL</sequence>
<evidence type="ECO:0000313" key="6">
    <source>
        <dbReference type="Proteomes" id="UP000059847"/>
    </source>
</evidence>
<dbReference type="Proteomes" id="UP000059847">
    <property type="component" value="Chromosome"/>
</dbReference>
<evidence type="ECO:0000256" key="1">
    <source>
        <dbReference type="ARBA" id="ARBA00022723"/>
    </source>
</evidence>
<gene>
    <name evidence="5" type="ORF">AOC03_07065</name>
</gene>
<evidence type="ECO:0000256" key="4">
    <source>
        <dbReference type="ARBA" id="ARBA00023277"/>
    </source>
</evidence>
<accession>A0A0M3V909</accession>
<name>A0A0M3V909_9GAMM</name>
<dbReference type="PRINTS" id="PR00413">
    <property type="entry name" value="HADHALOGNASE"/>
</dbReference>
<keyword evidence="2" id="KW-0378">Hydrolase</keyword>
<protein>
    <submittedName>
        <fullName evidence="5">Phosphoglycolate phosphatase</fullName>
    </submittedName>
</protein>
<evidence type="ECO:0000256" key="3">
    <source>
        <dbReference type="ARBA" id="ARBA00022842"/>
    </source>
</evidence>
<dbReference type="GO" id="GO:0006281">
    <property type="term" value="P:DNA repair"/>
    <property type="evidence" value="ECO:0007669"/>
    <property type="project" value="TreeGrafter"/>
</dbReference>
<reference evidence="5 6" key="1">
    <citation type="submission" date="2015-09" db="EMBL/GenBank/DDBJ databases">
        <title>Complete genome of Psychrobacter urativorans R10.10B.</title>
        <authorList>
            <person name="See-Too W.S."/>
            <person name="Chan K.G."/>
        </authorList>
    </citation>
    <scope>NUCLEOTIDE SEQUENCE [LARGE SCALE GENOMIC DNA]</scope>
    <source>
        <strain evidence="5 6">R10.10B</strain>
    </source>
</reference>
<dbReference type="STRING" id="45610.AOC03_07065"/>
<dbReference type="PANTHER" id="PTHR43434">
    <property type="entry name" value="PHOSPHOGLYCOLATE PHOSPHATASE"/>
    <property type="match status" value="1"/>
</dbReference>
<dbReference type="InterPro" id="IPR050155">
    <property type="entry name" value="HAD-like_hydrolase_sf"/>
</dbReference>
<dbReference type="SFLD" id="SFLDG01135">
    <property type="entry name" value="C1.5.6:_HAD__Beta-PGM__Phospha"/>
    <property type="match status" value="1"/>
</dbReference>
<dbReference type="Gene3D" id="3.40.50.1000">
    <property type="entry name" value="HAD superfamily/HAD-like"/>
    <property type="match status" value="1"/>
</dbReference>
<dbReference type="NCBIfam" id="TIGR01549">
    <property type="entry name" value="HAD-SF-IA-v1"/>
    <property type="match status" value="1"/>
</dbReference>
<keyword evidence="4" id="KW-0119">Carbohydrate metabolism</keyword>
<dbReference type="InterPro" id="IPR006439">
    <property type="entry name" value="HAD-SF_hydro_IA"/>
</dbReference>
<dbReference type="GO" id="GO:0046872">
    <property type="term" value="F:metal ion binding"/>
    <property type="evidence" value="ECO:0007669"/>
    <property type="project" value="UniProtKB-KW"/>
</dbReference>
<dbReference type="SFLD" id="SFLDG01129">
    <property type="entry name" value="C1.5:_HAD__Beta-PGM__Phosphata"/>
    <property type="match status" value="1"/>
</dbReference>
<keyword evidence="3" id="KW-0460">Magnesium</keyword>
<dbReference type="OrthoDB" id="9776368at2"/>
<keyword evidence="1" id="KW-0479">Metal-binding</keyword>
<dbReference type="PANTHER" id="PTHR43434:SF23">
    <property type="entry name" value="PHOSPHOGLYCOLATE PHOSPHATASE"/>
    <property type="match status" value="1"/>
</dbReference>
<evidence type="ECO:0000313" key="5">
    <source>
        <dbReference type="EMBL" id="ALF59827.1"/>
    </source>
</evidence>
<dbReference type="GO" id="GO:0005829">
    <property type="term" value="C:cytosol"/>
    <property type="evidence" value="ECO:0007669"/>
    <property type="project" value="TreeGrafter"/>
</dbReference>
<dbReference type="GO" id="GO:0008967">
    <property type="term" value="F:phosphoglycolate phosphatase activity"/>
    <property type="evidence" value="ECO:0007669"/>
    <property type="project" value="TreeGrafter"/>
</dbReference>
<dbReference type="SFLD" id="SFLDS00003">
    <property type="entry name" value="Haloacid_Dehalogenase"/>
    <property type="match status" value="1"/>
</dbReference>
<dbReference type="EMBL" id="CP012678">
    <property type="protein sequence ID" value="ALF59827.1"/>
    <property type="molecule type" value="Genomic_DNA"/>
</dbReference>
<proteinExistence type="predicted"/>
<evidence type="ECO:0000256" key="2">
    <source>
        <dbReference type="ARBA" id="ARBA00022801"/>
    </source>
</evidence>
<dbReference type="Pfam" id="PF13419">
    <property type="entry name" value="HAD_2"/>
    <property type="match status" value="1"/>
</dbReference>
<dbReference type="Gene3D" id="1.10.150.240">
    <property type="entry name" value="Putative phosphatase, domain 2"/>
    <property type="match status" value="1"/>
</dbReference>
<dbReference type="KEGG" id="pur:AOC03_07065"/>
<organism evidence="5 6">
    <name type="scientific">Psychrobacter urativorans</name>
    <dbReference type="NCBI Taxonomy" id="45610"/>
    <lineage>
        <taxon>Bacteria</taxon>
        <taxon>Pseudomonadati</taxon>
        <taxon>Pseudomonadota</taxon>
        <taxon>Gammaproteobacteria</taxon>
        <taxon>Moraxellales</taxon>
        <taxon>Moraxellaceae</taxon>
        <taxon>Psychrobacter</taxon>
    </lineage>
</organism>
<dbReference type="RefSeq" id="WP_062534569.1">
    <property type="nucleotide sequence ID" value="NZ_CP012678.1"/>
</dbReference>
<dbReference type="InterPro" id="IPR023214">
    <property type="entry name" value="HAD_sf"/>
</dbReference>
<dbReference type="InterPro" id="IPR041492">
    <property type="entry name" value="HAD_2"/>
</dbReference>